<name>A0A942ULZ0_9BACI</name>
<organism evidence="2 3">
    <name type="scientific">Lederbergia citrea</name>
    <dbReference type="NCBI Taxonomy" id="2833581"/>
    <lineage>
        <taxon>Bacteria</taxon>
        <taxon>Bacillati</taxon>
        <taxon>Bacillota</taxon>
        <taxon>Bacilli</taxon>
        <taxon>Bacillales</taxon>
        <taxon>Bacillaceae</taxon>
        <taxon>Lederbergia</taxon>
    </lineage>
</organism>
<proteinExistence type="predicted"/>
<comment type="caution">
    <text evidence="2">The sequence shown here is derived from an EMBL/GenBank/DDBJ whole genome shotgun (WGS) entry which is preliminary data.</text>
</comment>
<protein>
    <submittedName>
        <fullName evidence="2">Transposase</fullName>
    </submittedName>
</protein>
<reference evidence="2 3" key="1">
    <citation type="submission" date="2021-05" db="EMBL/GenBank/DDBJ databases">
        <title>Novel Bacillus species.</title>
        <authorList>
            <person name="Liu G."/>
        </authorList>
    </citation>
    <scope>NUCLEOTIDE SEQUENCE [LARGE SCALE GENOMIC DNA]</scope>
    <source>
        <strain evidence="2 3">FJAT-49682</strain>
    </source>
</reference>
<dbReference type="Pfam" id="PF05598">
    <property type="entry name" value="DUF772"/>
    <property type="match status" value="1"/>
</dbReference>
<evidence type="ECO:0000313" key="2">
    <source>
        <dbReference type="EMBL" id="MBS4221228.1"/>
    </source>
</evidence>
<dbReference type="Proteomes" id="UP000676456">
    <property type="component" value="Unassembled WGS sequence"/>
</dbReference>
<dbReference type="EMBL" id="JAGYPN010000001">
    <property type="protein sequence ID" value="MBS4221228.1"/>
    <property type="molecule type" value="Genomic_DNA"/>
</dbReference>
<evidence type="ECO:0000259" key="1">
    <source>
        <dbReference type="Pfam" id="PF05598"/>
    </source>
</evidence>
<keyword evidence="3" id="KW-1185">Reference proteome</keyword>
<gene>
    <name evidence="2" type="ORF">KHA91_00480</name>
</gene>
<accession>A0A942ULZ0</accession>
<evidence type="ECO:0000313" key="3">
    <source>
        <dbReference type="Proteomes" id="UP000676456"/>
    </source>
</evidence>
<sequence>MQGLGCLAYPAGVERTLLQTNTAYRWFLGFDFHTKVPHFTTFGKNYVCRFQDTELFEQIFYHILVIIDKKFLAQNMCTLIPFMFRQVQLNVSWKRKSGVKKLAHMRKNSKRN</sequence>
<dbReference type="AlphaFoldDB" id="A0A942ULZ0"/>
<feature type="domain" description="Transposase InsH N-terminal" evidence="1">
    <location>
        <begin position="18"/>
        <end position="45"/>
    </location>
</feature>
<dbReference type="InterPro" id="IPR008490">
    <property type="entry name" value="Transposase_InsH_N"/>
</dbReference>